<feature type="transmembrane region" description="Helical" evidence="1">
    <location>
        <begin position="594"/>
        <end position="615"/>
    </location>
</feature>
<evidence type="ECO:0000313" key="3">
    <source>
        <dbReference type="EMBL" id="KHN78618.1"/>
    </source>
</evidence>
<dbReference type="OrthoDB" id="207378at2759"/>
<dbReference type="InterPro" id="IPR052728">
    <property type="entry name" value="O2_lipid_transport_reg"/>
</dbReference>
<dbReference type="GO" id="GO:0016747">
    <property type="term" value="F:acyltransferase activity, transferring groups other than amino-acyl groups"/>
    <property type="evidence" value="ECO:0007669"/>
    <property type="project" value="InterPro"/>
</dbReference>
<comment type="caution">
    <text evidence="3">The sequence shown here is derived from an EMBL/GenBank/DDBJ whole genome shotgun (WGS) entry which is preliminary data.</text>
</comment>
<feature type="transmembrane region" description="Helical" evidence="1">
    <location>
        <begin position="455"/>
        <end position="473"/>
    </location>
</feature>
<feature type="transmembrane region" description="Helical" evidence="1">
    <location>
        <begin position="375"/>
        <end position="396"/>
    </location>
</feature>
<dbReference type="AlphaFoldDB" id="A0A0B2VAT4"/>
<dbReference type="OMA" id="KVITCMF"/>
<keyword evidence="1" id="KW-1133">Transmembrane helix</keyword>
<reference evidence="3 4" key="1">
    <citation type="submission" date="2014-11" db="EMBL/GenBank/DDBJ databases">
        <title>Genetic blueprint of the zoonotic pathogen Toxocara canis.</title>
        <authorList>
            <person name="Zhu X.-Q."/>
            <person name="Korhonen P.K."/>
            <person name="Cai H."/>
            <person name="Young N.D."/>
            <person name="Nejsum P."/>
            <person name="von Samson-Himmelstjerna G."/>
            <person name="Boag P.R."/>
            <person name="Tan P."/>
            <person name="Li Q."/>
            <person name="Min J."/>
            <person name="Yang Y."/>
            <person name="Wang X."/>
            <person name="Fang X."/>
            <person name="Hall R.S."/>
            <person name="Hofmann A."/>
            <person name="Sternberg P.W."/>
            <person name="Jex A.R."/>
            <person name="Gasser R.B."/>
        </authorList>
    </citation>
    <scope>NUCLEOTIDE SEQUENCE [LARGE SCALE GENOMIC DNA]</scope>
    <source>
        <strain evidence="3">PN_DK_2014</strain>
    </source>
</reference>
<keyword evidence="4" id="KW-1185">Reference proteome</keyword>
<feature type="transmembrane region" description="Helical" evidence="1">
    <location>
        <begin position="556"/>
        <end position="582"/>
    </location>
</feature>
<proteinExistence type="predicted"/>
<dbReference type="Pfam" id="PF01757">
    <property type="entry name" value="Acyl_transf_3"/>
    <property type="match status" value="1"/>
</dbReference>
<feature type="transmembrane region" description="Helical" evidence="1">
    <location>
        <begin position="485"/>
        <end position="506"/>
    </location>
</feature>
<organism evidence="3 4">
    <name type="scientific">Toxocara canis</name>
    <name type="common">Canine roundworm</name>
    <dbReference type="NCBI Taxonomy" id="6265"/>
    <lineage>
        <taxon>Eukaryota</taxon>
        <taxon>Metazoa</taxon>
        <taxon>Ecdysozoa</taxon>
        <taxon>Nematoda</taxon>
        <taxon>Chromadorea</taxon>
        <taxon>Rhabditida</taxon>
        <taxon>Spirurina</taxon>
        <taxon>Ascaridomorpha</taxon>
        <taxon>Ascaridoidea</taxon>
        <taxon>Toxocaridae</taxon>
        <taxon>Toxocara</taxon>
    </lineage>
</organism>
<dbReference type="Proteomes" id="UP000031036">
    <property type="component" value="Unassembled WGS sequence"/>
</dbReference>
<feature type="domain" description="Acyltransferase 3" evidence="2">
    <location>
        <begin position="228"/>
        <end position="586"/>
    </location>
</feature>
<feature type="transmembrane region" description="Helical" evidence="1">
    <location>
        <begin position="403"/>
        <end position="425"/>
    </location>
</feature>
<feature type="transmembrane region" description="Helical" evidence="1">
    <location>
        <begin position="518"/>
        <end position="544"/>
    </location>
</feature>
<keyword evidence="1" id="KW-0812">Transmembrane</keyword>
<feature type="transmembrane region" description="Helical" evidence="1">
    <location>
        <begin position="268"/>
        <end position="292"/>
    </location>
</feature>
<evidence type="ECO:0000313" key="4">
    <source>
        <dbReference type="Proteomes" id="UP000031036"/>
    </source>
</evidence>
<name>A0A0B2VAT4_TOXCA</name>
<accession>A0A0B2VAT4</accession>
<feature type="transmembrane region" description="Helical" evidence="1">
    <location>
        <begin position="321"/>
        <end position="340"/>
    </location>
</feature>
<feature type="transmembrane region" description="Helical" evidence="1">
    <location>
        <begin position="227"/>
        <end position="246"/>
    </location>
</feature>
<evidence type="ECO:0000256" key="1">
    <source>
        <dbReference type="SAM" id="Phobius"/>
    </source>
</evidence>
<evidence type="ECO:0000259" key="2">
    <source>
        <dbReference type="Pfam" id="PF01757"/>
    </source>
</evidence>
<dbReference type="PANTHER" id="PTHR11161:SF70">
    <property type="entry name" value="ACYLTRANSFERASE 3 DOMAIN-CONTAINING PROTEIN"/>
    <property type="match status" value="1"/>
</dbReference>
<feature type="transmembrane region" description="Helical" evidence="1">
    <location>
        <begin position="158"/>
        <end position="184"/>
    </location>
</feature>
<dbReference type="EMBL" id="JPKZ01002075">
    <property type="protein sequence ID" value="KHN78618.1"/>
    <property type="molecule type" value="Genomic_DNA"/>
</dbReference>
<dbReference type="PANTHER" id="PTHR11161">
    <property type="entry name" value="O-ACYLTRANSFERASE"/>
    <property type="match status" value="1"/>
</dbReference>
<sequence>MVAANSRNTSDSRTVALLELFLNNNLTNSCRSSIQKIDNYLSAYDTFDQQRQFYYDSFIEGKTTELVTDSQFQRNMLKCFKAAAEKEYSRSEYPFNYCYGYNSKETDSHAYAICVPSPCEPDHFMLLNVWKQASSGFTSNTTMIDKSLCVRSRHQKEWYLKVIPVASLSSILFLLLIVSLATIYHFQRGTKTKALAIKIFLAFSAKKNLAKLCQMPIDGQSTIKCMFGIRFLTIVWIVIGHSFAWIEPYIGNPAEYRRDIVDNFYNQWISNFLLTVDTFLVLGGTVNAYGFFRKIQRMRKKPSWSSYGYWLRFYRHRIVRLWPAYLYTLLGVMFLSSSYYHAMWPELDPVVQCSEHWWENLLFISSLFENRCMGWTWYIGTEFIFYLMSPIFLLTLMHSRNIGLMLCVVTTLASAALRGIAMIVYNLPPTQLGWNTPPVFNANYMQHFSQMYIKPHYRIGPYIIGLILGYHLAELRNSAIDRSRKLIAMGWTLSTFAGLLSVYGLYPILRGWNWPVYYIIYGAFHRTLFALAIAWIIFACHCGYGNIINRFLSHSVFIPLSALCYSVYLSHMPVIFATFLQLPFPYEYTGKIPIILHCIIRLILSYALGLQCSLLSELPAVNIERVLLGRNEPVKRAQQNNYVLSSMPSTRVVNDPQ</sequence>
<dbReference type="InterPro" id="IPR002656">
    <property type="entry name" value="Acyl_transf_3_dom"/>
</dbReference>
<gene>
    <name evidence="3" type="primary">nrf-6</name>
    <name evidence="3" type="ORF">Tcan_05888</name>
</gene>
<protein>
    <submittedName>
        <fullName evidence="3">Nose resistant to fluoxetine protein 6</fullName>
    </submittedName>
</protein>
<keyword evidence="1" id="KW-0472">Membrane</keyword>